<feature type="binding site" description="axial binding residue" evidence="7">
    <location>
        <position position="480"/>
    </location>
    <ligand>
        <name>heme</name>
        <dbReference type="ChEBI" id="CHEBI:30413"/>
    </ligand>
    <ligandPart>
        <name>Fe</name>
        <dbReference type="ChEBI" id="CHEBI:18248"/>
    </ligandPart>
</feature>
<accession>A0AAV9FWG0</accession>
<protein>
    <recommendedName>
        <fullName evidence="12">4-hydroxyphenylacetaldehyde oxime monooxygenase</fullName>
    </recommendedName>
</protein>
<keyword evidence="11" id="KW-1185">Reference proteome</keyword>
<comment type="similarity">
    <text evidence="1 8">Belongs to the cytochrome P450 family.</text>
</comment>
<keyword evidence="2 7" id="KW-0349">Heme</keyword>
<feature type="transmembrane region" description="Helical" evidence="9">
    <location>
        <begin position="34"/>
        <end position="56"/>
    </location>
</feature>
<proteinExistence type="inferred from homology"/>
<keyword evidence="5 7" id="KW-0408">Iron</keyword>
<dbReference type="Gene3D" id="1.10.630.10">
    <property type="entry name" value="Cytochrome P450"/>
    <property type="match status" value="1"/>
</dbReference>
<dbReference type="SUPFAM" id="SSF48264">
    <property type="entry name" value="Cytochrome P450"/>
    <property type="match status" value="1"/>
</dbReference>
<evidence type="ECO:0000256" key="9">
    <source>
        <dbReference type="SAM" id="Phobius"/>
    </source>
</evidence>
<evidence type="ECO:0000256" key="6">
    <source>
        <dbReference type="ARBA" id="ARBA00023033"/>
    </source>
</evidence>
<dbReference type="InterPro" id="IPR017972">
    <property type="entry name" value="Cyt_P450_CS"/>
</dbReference>
<dbReference type="PANTHER" id="PTHR47955">
    <property type="entry name" value="CYTOCHROME P450 FAMILY 71 PROTEIN"/>
    <property type="match status" value="1"/>
</dbReference>
<dbReference type="InterPro" id="IPR036396">
    <property type="entry name" value="Cyt_P450_sf"/>
</dbReference>
<dbReference type="FunFam" id="1.10.630.10:FF:000043">
    <property type="entry name" value="Cytochrome P450 99A2"/>
    <property type="match status" value="1"/>
</dbReference>
<dbReference type="GO" id="GO:0004497">
    <property type="term" value="F:monooxygenase activity"/>
    <property type="evidence" value="ECO:0007669"/>
    <property type="project" value="UniProtKB-KW"/>
</dbReference>
<evidence type="ECO:0000256" key="8">
    <source>
        <dbReference type="RuleBase" id="RU000461"/>
    </source>
</evidence>
<keyword evidence="9" id="KW-0472">Membrane</keyword>
<dbReference type="PROSITE" id="PS00086">
    <property type="entry name" value="CYTOCHROME_P450"/>
    <property type="match status" value="1"/>
</dbReference>
<evidence type="ECO:0000256" key="3">
    <source>
        <dbReference type="ARBA" id="ARBA00022723"/>
    </source>
</evidence>
<comment type="cofactor">
    <cofactor evidence="7">
        <name>heme</name>
        <dbReference type="ChEBI" id="CHEBI:30413"/>
    </cofactor>
</comment>
<evidence type="ECO:0000256" key="4">
    <source>
        <dbReference type="ARBA" id="ARBA00023002"/>
    </source>
</evidence>
<gene>
    <name evidence="10" type="ORF">QOZ80_UnG0729050</name>
</gene>
<comment type="caution">
    <text evidence="10">The sequence shown here is derived from an EMBL/GenBank/DDBJ whole genome shotgun (WGS) entry which is preliminary data.</text>
</comment>
<dbReference type="InterPro" id="IPR002401">
    <property type="entry name" value="Cyt_P450_E_grp-I"/>
</dbReference>
<name>A0AAV9FWG0_ELECO</name>
<evidence type="ECO:0000256" key="7">
    <source>
        <dbReference type="PIRSR" id="PIRSR602401-1"/>
    </source>
</evidence>
<dbReference type="GO" id="GO:0016705">
    <property type="term" value="F:oxidoreductase activity, acting on paired donors, with incorporation or reduction of molecular oxygen"/>
    <property type="evidence" value="ECO:0007669"/>
    <property type="project" value="InterPro"/>
</dbReference>
<dbReference type="CDD" id="cd11072">
    <property type="entry name" value="CYP71-like"/>
    <property type="match status" value="1"/>
</dbReference>
<evidence type="ECO:0000256" key="5">
    <source>
        <dbReference type="ARBA" id="ARBA00023004"/>
    </source>
</evidence>
<dbReference type="GO" id="GO:0005506">
    <property type="term" value="F:iron ion binding"/>
    <property type="evidence" value="ECO:0007669"/>
    <property type="project" value="InterPro"/>
</dbReference>
<evidence type="ECO:0000256" key="2">
    <source>
        <dbReference type="ARBA" id="ARBA00022617"/>
    </source>
</evidence>
<dbReference type="PRINTS" id="PR00385">
    <property type="entry name" value="P450"/>
</dbReference>
<evidence type="ECO:0000256" key="1">
    <source>
        <dbReference type="ARBA" id="ARBA00010617"/>
    </source>
</evidence>
<sequence>MCLVRVKAKEKMTMAHRSQQRYYSNRGNNFMETLNLVAAVPLVFLLVLFLWSSWIWSRGRSRSSTVNLPPGPQRVPVLGNLHQIGALPHRSLWALARRHGPVMMLRLGSVPTLVVSSPEAARAVMKTHDVHCCTRPALQGPRQLTYNFKDVAFAPYGDHVREMRKLFILELLSMRRVQATWDAREAQVGKLMDDLKRAGRNPVALDEHIFSVMDGIIGTVVFGKIYGTEQFKMPFLNMLREAMDMLGSMCAEDFLPSMAGRLIDRLTGLVKRRERIFRRLDAFFDSVIEDHLNLPSSKKVDKENSQSNLVQALVELWLGNGSAMTFTRDHVKAMLFDTFVGGINTTAVTMVWAMSELIRHPRALKSVQDEIRAVVGKKGRVTPDDVPKLKNLKMVVKETLRLHPPLPLLLPRETSKEVNVIGYNVPANTRVIVNAWAIGRDRDIWEDPEKFDPERFMGSAIDYNGANFEFTPFGSGRRICPGMAMAVTNIEFTLGNLLCCFDWELPEGVRKEDISMQETGSLAFHKKTPLILVPRTS</sequence>
<dbReference type="Pfam" id="PF00067">
    <property type="entry name" value="p450"/>
    <property type="match status" value="1"/>
</dbReference>
<dbReference type="AlphaFoldDB" id="A0AAV9FWG0"/>
<keyword evidence="4 8" id="KW-0560">Oxidoreductase</keyword>
<dbReference type="PANTHER" id="PTHR47955:SF11">
    <property type="entry name" value="4-HYDROXYPHENYLACETALDEHYDE OXIME MONOOXYGENASE"/>
    <property type="match status" value="1"/>
</dbReference>
<reference evidence="10 11" key="1">
    <citation type="submission" date="2023-05" db="EMBL/GenBank/DDBJ databases">
        <title>WGS assembly of Eleusine coracana.</title>
        <authorList>
            <person name="Jenkins J."/>
            <person name="Schmutz J."/>
            <person name="Lux T."/>
            <person name="Plott C."/>
            <person name="Mayer K."/>
            <person name="Qi P."/>
            <person name="Devos K."/>
        </authorList>
    </citation>
    <scope>NUCLEOTIDE SEQUENCE [LARGE SCALE GENOMIC DNA]</scope>
    <source>
        <tissue evidence="10">Leaves</tissue>
    </source>
</reference>
<evidence type="ECO:0000313" key="11">
    <source>
        <dbReference type="Proteomes" id="UP001301735"/>
    </source>
</evidence>
<organism evidence="10 11">
    <name type="scientific">Eleusine coracana subsp. coracana</name>
    <dbReference type="NCBI Taxonomy" id="191504"/>
    <lineage>
        <taxon>Eukaryota</taxon>
        <taxon>Viridiplantae</taxon>
        <taxon>Streptophyta</taxon>
        <taxon>Embryophyta</taxon>
        <taxon>Tracheophyta</taxon>
        <taxon>Spermatophyta</taxon>
        <taxon>Magnoliopsida</taxon>
        <taxon>Liliopsida</taxon>
        <taxon>Poales</taxon>
        <taxon>Poaceae</taxon>
        <taxon>PACMAD clade</taxon>
        <taxon>Chloridoideae</taxon>
        <taxon>Cynodonteae</taxon>
        <taxon>Eleusininae</taxon>
        <taxon>Eleusine</taxon>
    </lineage>
</organism>
<evidence type="ECO:0008006" key="12">
    <source>
        <dbReference type="Google" id="ProtNLM"/>
    </source>
</evidence>
<keyword evidence="3 7" id="KW-0479">Metal-binding</keyword>
<keyword evidence="6 8" id="KW-0503">Monooxygenase</keyword>
<dbReference type="Proteomes" id="UP001301735">
    <property type="component" value="Unassembled WGS sequence"/>
</dbReference>
<dbReference type="EMBL" id="MU847655">
    <property type="protein sequence ID" value="KAK2630681.1"/>
    <property type="molecule type" value="Genomic_DNA"/>
</dbReference>
<keyword evidence="9" id="KW-1133">Transmembrane helix</keyword>
<dbReference type="PRINTS" id="PR00463">
    <property type="entry name" value="EP450I"/>
</dbReference>
<dbReference type="GO" id="GO:0020037">
    <property type="term" value="F:heme binding"/>
    <property type="evidence" value="ECO:0007669"/>
    <property type="project" value="InterPro"/>
</dbReference>
<keyword evidence="9" id="KW-0812">Transmembrane</keyword>
<evidence type="ECO:0000313" key="10">
    <source>
        <dbReference type="EMBL" id="KAK2630681.1"/>
    </source>
</evidence>
<dbReference type="InterPro" id="IPR001128">
    <property type="entry name" value="Cyt_P450"/>
</dbReference>